<keyword evidence="2" id="KW-0378">Hydrolase</keyword>
<protein>
    <submittedName>
        <fullName evidence="2">L-aminopeptidase/D-esterase</fullName>
    </submittedName>
</protein>
<dbReference type="Proteomes" id="UP000198327">
    <property type="component" value="Unassembled WGS sequence"/>
</dbReference>
<dbReference type="GO" id="GO:0004177">
    <property type="term" value="F:aminopeptidase activity"/>
    <property type="evidence" value="ECO:0007669"/>
    <property type="project" value="UniProtKB-KW"/>
</dbReference>
<name>A0A239H2N3_9NOCA</name>
<accession>A0A239H2N3</accession>
<organism evidence="2 3">
    <name type="scientific">Rhodococcoides kyotonense</name>
    <dbReference type="NCBI Taxonomy" id="398843"/>
    <lineage>
        <taxon>Bacteria</taxon>
        <taxon>Bacillati</taxon>
        <taxon>Actinomycetota</taxon>
        <taxon>Actinomycetes</taxon>
        <taxon>Mycobacteriales</taxon>
        <taxon>Nocardiaceae</taxon>
        <taxon>Rhodococcoides</taxon>
    </lineage>
</organism>
<dbReference type="CDD" id="cd02252">
    <property type="entry name" value="nylC_like"/>
    <property type="match status" value="1"/>
</dbReference>
<dbReference type="PANTHER" id="PTHR36512">
    <property type="entry name" value="D-AMINOPEPTIDASE"/>
    <property type="match status" value="1"/>
</dbReference>
<evidence type="ECO:0000313" key="2">
    <source>
        <dbReference type="EMBL" id="SNS74514.1"/>
    </source>
</evidence>
<dbReference type="STRING" id="398843.A3K89_14605"/>
<dbReference type="PANTHER" id="PTHR36512:SF3">
    <property type="entry name" value="BLR5678 PROTEIN"/>
    <property type="match status" value="1"/>
</dbReference>
<dbReference type="InterPro" id="IPR016117">
    <property type="entry name" value="ArgJ-like_dom_sf"/>
</dbReference>
<gene>
    <name evidence="2" type="ORF">SAMN05421642_10518</name>
</gene>
<evidence type="ECO:0000256" key="1">
    <source>
        <dbReference type="ARBA" id="ARBA00007068"/>
    </source>
</evidence>
<dbReference type="Gene3D" id="3.60.70.12">
    <property type="entry name" value="L-amino peptidase D-ALA esterase/amidase"/>
    <property type="match status" value="1"/>
</dbReference>
<dbReference type="AlphaFoldDB" id="A0A239H2N3"/>
<keyword evidence="3" id="KW-1185">Reference proteome</keyword>
<proteinExistence type="inferred from homology"/>
<dbReference type="Pfam" id="PF03576">
    <property type="entry name" value="Peptidase_S58"/>
    <property type="match status" value="1"/>
</dbReference>
<dbReference type="EMBL" id="FZOW01000005">
    <property type="protein sequence ID" value="SNS74514.1"/>
    <property type="molecule type" value="Genomic_DNA"/>
</dbReference>
<sequence>MGAGPKDSLTDVAGLLVGHHHQIDPDARLGSGAATGCTVVRALGGAVAAVDVRGGGPGTRETDLLDPSHSVQQVNSILLTGGSAYGLAAADGVMRWLEEHGHGIAMGSPDQVVPIVPAAVIFDLPVGDWTVRPTAEFGYRAAAAAAADFATGSVGAGVGARAGVLKGGVGTASTVIDGGPADGVTVGALIVTNPVGSVFDPRTGLPWGVGSQGSQAFGMRTPDVHELWNANALAPKGTALNTTIGVVATDVDLSASACKRVAVAAHDGLARAIRPAHSPLDGDTIFALSTGTRSVVTETSMPKAFMQDLPVLDAVTAVAADVVERAIVRALLDATTVAGIPTYRQIFPSAFEA</sequence>
<keyword evidence="2" id="KW-0645">Protease</keyword>
<keyword evidence="2" id="KW-0031">Aminopeptidase</keyword>
<reference evidence="3" key="1">
    <citation type="submission" date="2017-06" db="EMBL/GenBank/DDBJ databases">
        <authorList>
            <person name="Varghese N."/>
            <person name="Submissions S."/>
        </authorList>
    </citation>
    <scope>NUCLEOTIDE SEQUENCE [LARGE SCALE GENOMIC DNA]</scope>
    <source>
        <strain evidence="3">JCM 23211</strain>
    </source>
</reference>
<dbReference type="SUPFAM" id="SSF56266">
    <property type="entry name" value="DmpA/ArgJ-like"/>
    <property type="match status" value="1"/>
</dbReference>
<dbReference type="RefSeq" id="WP_089245567.1">
    <property type="nucleotide sequence ID" value="NZ_FZOW01000005.1"/>
</dbReference>
<evidence type="ECO:0000313" key="3">
    <source>
        <dbReference type="Proteomes" id="UP000198327"/>
    </source>
</evidence>
<dbReference type="OrthoDB" id="9808347at2"/>
<comment type="similarity">
    <text evidence="1">Belongs to the peptidase S58 family.</text>
</comment>
<dbReference type="InterPro" id="IPR005321">
    <property type="entry name" value="Peptidase_S58_DmpA"/>
</dbReference>